<feature type="transmembrane region" description="Helical" evidence="1">
    <location>
        <begin position="24"/>
        <end position="46"/>
    </location>
</feature>
<evidence type="ECO:0000313" key="3">
    <source>
        <dbReference type="Proteomes" id="UP000051184"/>
    </source>
</evidence>
<dbReference type="STRING" id="1715691.TA5113_02438"/>
<keyword evidence="1" id="KW-1133">Transmembrane helix</keyword>
<dbReference type="Proteomes" id="UP000051184">
    <property type="component" value="Unassembled WGS sequence"/>
</dbReference>
<proteinExistence type="predicted"/>
<gene>
    <name evidence="2" type="ORF">TA5114_00789</name>
</gene>
<accession>A0A0P1IMV1</accession>
<keyword evidence="1" id="KW-0472">Membrane</keyword>
<dbReference type="EMBL" id="CYUE01000006">
    <property type="protein sequence ID" value="CUK24999.1"/>
    <property type="molecule type" value="Genomic_DNA"/>
</dbReference>
<evidence type="ECO:0000256" key="1">
    <source>
        <dbReference type="SAM" id="Phobius"/>
    </source>
</evidence>
<keyword evidence="1" id="KW-0812">Transmembrane</keyword>
<dbReference type="RefSeq" id="WP_058314011.1">
    <property type="nucleotide sequence ID" value="NZ_CYTO01000024.1"/>
</dbReference>
<dbReference type="AlphaFoldDB" id="A0A0P1IMV1"/>
<evidence type="ECO:0008006" key="4">
    <source>
        <dbReference type="Google" id="ProtNLM"/>
    </source>
</evidence>
<organism evidence="2 3">
    <name type="scientific">Cognatishimia activa</name>
    <dbReference type="NCBI Taxonomy" id="1715691"/>
    <lineage>
        <taxon>Bacteria</taxon>
        <taxon>Pseudomonadati</taxon>
        <taxon>Pseudomonadota</taxon>
        <taxon>Alphaproteobacteria</taxon>
        <taxon>Rhodobacterales</taxon>
        <taxon>Paracoccaceae</taxon>
        <taxon>Cognatishimia</taxon>
    </lineage>
</organism>
<dbReference type="OrthoDB" id="7907064at2"/>
<sequence>MTYAIKKTLGRFRRSEDGTLAFDFVLWFPFFLFLMLMGIEAGLVGLKHVKLERSLDQTVRWVRLNTGASPTHDDLKQMICSTNPVSDCMQNVQLEMRSMDLRNWQDLPSEYQCVDRAEEVAPMNELSLGMDNELMVMRVCAEYLSIMPGSGLFNKYIGSDSMTASAGNYGRILKTTAFVQEPR</sequence>
<keyword evidence="3" id="KW-1185">Reference proteome</keyword>
<reference evidence="3" key="1">
    <citation type="submission" date="2015-09" db="EMBL/GenBank/DDBJ databases">
        <authorList>
            <person name="Rodrigo-Torres Lidia"/>
            <person name="Arahal R.David."/>
        </authorList>
    </citation>
    <scope>NUCLEOTIDE SEQUENCE [LARGE SCALE GENOMIC DNA]</scope>
    <source>
        <strain evidence="3">CECT 5114</strain>
    </source>
</reference>
<protein>
    <recommendedName>
        <fullName evidence="4">Flp pilus assembly protein TadG</fullName>
    </recommendedName>
</protein>
<name>A0A0P1IMV1_9RHOB</name>
<evidence type="ECO:0000313" key="2">
    <source>
        <dbReference type="EMBL" id="CUK24999.1"/>
    </source>
</evidence>